<reference evidence="2" key="1">
    <citation type="submission" date="2021-04" db="EMBL/GenBank/DDBJ databases">
        <authorList>
            <person name="Rodrigo-Torres L."/>
            <person name="Arahal R. D."/>
            <person name="Lucena T."/>
        </authorList>
    </citation>
    <scope>NUCLEOTIDE SEQUENCE</scope>
    <source>
        <strain evidence="2">AS29M-1</strain>
    </source>
</reference>
<proteinExistence type="predicted"/>
<dbReference type="EMBL" id="OU015584">
    <property type="protein sequence ID" value="CAG5087606.1"/>
    <property type="molecule type" value="Genomic_DNA"/>
</dbReference>
<dbReference type="KEGG" id="ptan:CRYO30217_03525"/>
<dbReference type="RefSeq" id="WP_258543697.1">
    <property type="nucleotide sequence ID" value="NZ_OU015584.1"/>
</dbReference>
<gene>
    <name evidence="2" type="ORF">CRYO30217_03525</name>
</gene>
<name>A0A916JR97_9FLAO</name>
<dbReference type="Gene3D" id="2.30.130.40">
    <property type="entry name" value="LON domain-like"/>
    <property type="match status" value="1"/>
</dbReference>
<dbReference type="InterPro" id="IPR003111">
    <property type="entry name" value="Lon_prtase_N"/>
</dbReference>
<accession>A0A916JR97</accession>
<dbReference type="Pfam" id="PF02190">
    <property type="entry name" value="LON_substr_bdg"/>
    <property type="match status" value="1"/>
</dbReference>
<dbReference type="AlphaFoldDB" id="A0A916JR97"/>
<dbReference type="InterPro" id="IPR015947">
    <property type="entry name" value="PUA-like_sf"/>
</dbReference>
<evidence type="ECO:0000313" key="3">
    <source>
        <dbReference type="Proteomes" id="UP000683507"/>
    </source>
</evidence>
<evidence type="ECO:0000259" key="1">
    <source>
        <dbReference type="Pfam" id="PF02190"/>
    </source>
</evidence>
<sequence>MRHNYEDIGLFPLRLLLLPGEQTTLHIYEPRYLQLIMECVTEHKLFGIPYQTKTSLSEFGSMVTVMQVLKRYDNGELDILVECTQNFKINQFQGKSENKLYPAGSVTLIHEEENMPSADLMDSMKSYLETLLDKTVTDELNEFFSFKQIIKSLNLNDEEKYKYLHFPLDKRNSFLRGKAKFMTLLIEQEKKVVDQFYLN</sequence>
<protein>
    <recommendedName>
        <fullName evidence="1">Lon N-terminal domain-containing protein</fullName>
    </recommendedName>
</protein>
<dbReference type="Proteomes" id="UP000683507">
    <property type="component" value="Chromosome"/>
</dbReference>
<keyword evidence="3" id="KW-1185">Reference proteome</keyword>
<dbReference type="InterPro" id="IPR046336">
    <property type="entry name" value="Lon_prtase_N_sf"/>
</dbReference>
<evidence type="ECO:0000313" key="2">
    <source>
        <dbReference type="EMBL" id="CAG5087606.1"/>
    </source>
</evidence>
<dbReference type="SUPFAM" id="SSF88697">
    <property type="entry name" value="PUA domain-like"/>
    <property type="match status" value="1"/>
</dbReference>
<organism evidence="2 3">
    <name type="scientific">Parvicella tangerina</name>
    <dbReference type="NCBI Taxonomy" id="2829795"/>
    <lineage>
        <taxon>Bacteria</taxon>
        <taxon>Pseudomonadati</taxon>
        <taxon>Bacteroidota</taxon>
        <taxon>Flavobacteriia</taxon>
        <taxon>Flavobacteriales</taxon>
        <taxon>Parvicellaceae</taxon>
        <taxon>Parvicella</taxon>
    </lineage>
</organism>
<feature type="domain" description="Lon N-terminal" evidence="1">
    <location>
        <begin position="10"/>
        <end position="160"/>
    </location>
</feature>